<accession>A0A4P6JV98</accession>
<sequence>MSQLIMVIDDSPVVRKIIGYTLMREGHIVVAFPDGYKAIRWLASPQGQLPSVLFLDLVLPRMNGYAIARYLKAHPSYKHITIVMISRNCGLIDRLKGRLAGASAYLGKPFRTQDLLAICGKARPMPTLVQASSG</sequence>
<dbReference type="AlphaFoldDB" id="A0A4P6JV98"/>
<dbReference type="SUPFAM" id="SSF52172">
    <property type="entry name" value="CheY-like"/>
    <property type="match status" value="1"/>
</dbReference>
<gene>
    <name evidence="4" type="ORF">EPA93_26065</name>
</gene>
<feature type="domain" description="Response regulatory" evidence="3">
    <location>
        <begin position="4"/>
        <end position="123"/>
    </location>
</feature>
<dbReference type="InterPro" id="IPR050595">
    <property type="entry name" value="Bact_response_regulator"/>
</dbReference>
<dbReference type="EMBL" id="CP035758">
    <property type="protein sequence ID" value="QBD79262.1"/>
    <property type="molecule type" value="Genomic_DNA"/>
</dbReference>
<dbReference type="RefSeq" id="WP_129890315.1">
    <property type="nucleotide sequence ID" value="NZ_CP035758.1"/>
</dbReference>
<dbReference type="Proteomes" id="UP000290365">
    <property type="component" value="Chromosome"/>
</dbReference>
<evidence type="ECO:0000313" key="4">
    <source>
        <dbReference type="EMBL" id="QBD79262.1"/>
    </source>
</evidence>
<dbReference type="Gene3D" id="3.40.50.2300">
    <property type="match status" value="1"/>
</dbReference>
<keyword evidence="5" id="KW-1185">Reference proteome</keyword>
<dbReference type="SMART" id="SM00448">
    <property type="entry name" value="REC"/>
    <property type="match status" value="1"/>
</dbReference>
<dbReference type="InterPro" id="IPR001789">
    <property type="entry name" value="Sig_transdc_resp-reg_receiver"/>
</dbReference>
<organism evidence="4 5">
    <name type="scientific">Ktedonosporobacter rubrisoli</name>
    <dbReference type="NCBI Taxonomy" id="2509675"/>
    <lineage>
        <taxon>Bacteria</taxon>
        <taxon>Bacillati</taxon>
        <taxon>Chloroflexota</taxon>
        <taxon>Ktedonobacteria</taxon>
        <taxon>Ktedonobacterales</taxon>
        <taxon>Ktedonosporobacteraceae</taxon>
        <taxon>Ktedonosporobacter</taxon>
    </lineage>
</organism>
<dbReference type="OrthoDB" id="9801602at2"/>
<protein>
    <submittedName>
        <fullName evidence="4">Response regulator</fullName>
    </submittedName>
</protein>
<dbReference type="PANTHER" id="PTHR44591">
    <property type="entry name" value="STRESS RESPONSE REGULATOR PROTEIN 1"/>
    <property type="match status" value="1"/>
</dbReference>
<dbReference type="PANTHER" id="PTHR44591:SF23">
    <property type="entry name" value="CHEY SUBFAMILY"/>
    <property type="match status" value="1"/>
</dbReference>
<evidence type="ECO:0000256" key="1">
    <source>
        <dbReference type="ARBA" id="ARBA00022553"/>
    </source>
</evidence>
<proteinExistence type="predicted"/>
<reference evidence="4 5" key="1">
    <citation type="submission" date="2019-01" db="EMBL/GenBank/DDBJ databases">
        <title>Ktedonosporobacter rubrisoli SCAWS-G2.</title>
        <authorList>
            <person name="Huang Y."/>
            <person name="Yan B."/>
        </authorList>
    </citation>
    <scope>NUCLEOTIDE SEQUENCE [LARGE SCALE GENOMIC DNA]</scope>
    <source>
        <strain evidence="4 5">SCAWS-G2</strain>
    </source>
</reference>
<evidence type="ECO:0000313" key="5">
    <source>
        <dbReference type="Proteomes" id="UP000290365"/>
    </source>
</evidence>
<evidence type="ECO:0000256" key="2">
    <source>
        <dbReference type="PROSITE-ProRule" id="PRU00169"/>
    </source>
</evidence>
<name>A0A4P6JV98_KTERU</name>
<dbReference type="PROSITE" id="PS50110">
    <property type="entry name" value="RESPONSE_REGULATORY"/>
    <property type="match status" value="1"/>
</dbReference>
<dbReference type="GO" id="GO:0000160">
    <property type="term" value="P:phosphorelay signal transduction system"/>
    <property type="evidence" value="ECO:0007669"/>
    <property type="project" value="InterPro"/>
</dbReference>
<dbReference type="KEGG" id="kbs:EPA93_26065"/>
<dbReference type="InterPro" id="IPR011006">
    <property type="entry name" value="CheY-like_superfamily"/>
</dbReference>
<evidence type="ECO:0000259" key="3">
    <source>
        <dbReference type="PROSITE" id="PS50110"/>
    </source>
</evidence>
<feature type="modified residue" description="4-aspartylphosphate" evidence="2">
    <location>
        <position position="56"/>
    </location>
</feature>
<keyword evidence="1 2" id="KW-0597">Phosphoprotein</keyword>
<dbReference type="Pfam" id="PF00072">
    <property type="entry name" value="Response_reg"/>
    <property type="match status" value="1"/>
</dbReference>